<evidence type="ECO:0000313" key="2">
    <source>
        <dbReference type="Proteomes" id="UP001083770"/>
    </source>
</evidence>
<proteinExistence type="predicted"/>
<keyword evidence="2" id="KW-1185">Reference proteome</keyword>
<dbReference type="Proteomes" id="UP001083770">
    <property type="component" value="Unassembled WGS sequence"/>
</dbReference>
<dbReference type="EMBL" id="JAPWGW010000001">
    <property type="protein sequence ID" value="MCZ4296968.1"/>
    <property type="molecule type" value="Genomic_DNA"/>
</dbReference>
<evidence type="ECO:0000313" key="1">
    <source>
        <dbReference type="EMBL" id="MCZ4296968.1"/>
    </source>
</evidence>
<name>A0ABT4LRJ0_9PROT</name>
<dbReference type="RefSeq" id="WP_269401131.1">
    <property type="nucleotide sequence ID" value="NZ_JAPWGW010000001.1"/>
</dbReference>
<comment type="caution">
    <text evidence="1">The sequence shown here is derived from an EMBL/GenBank/DDBJ whole genome shotgun (WGS) entry which is preliminary data.</text>
</comment>
<gene>
    <name evidence="1" type="ORF">O4G74_02735</name>
</gene>
<organism evidence="1 2">
    <name type="scientific">Henriciella marina</name>
    <dbReference type="NCBI Taxonomy" id="453851"/>
    <lineage>
        <taxon>Bacteria</taxon>
        <taxon>Pseudomonadati</taxon>
        <taxon>Pseudomonadota</taxon>
        <taxon>Alphaproteobacteria</taxon>
        <taxon>Hyphomonadales</taxon>
        <taxon>Hyphomonadaceae</taxon>
        <taxon>Henriciella</taxon>
    </lineage>
</organism>
<accession>A0ABT4LRJ0</accession>
<protein>
    <submittedName>
        <fullName evidence="1">Uncharacterized protein</fullName>
    </submittedName>
</protein>
<sequence>MRITRSYRPKRVISPVTPFVHKRQKGGHWGVPAVYDPPLPPQEMGKGYPVWTLSHQGRELYFASPLEMAHVAEVMGSPLLPRPWQLSGEAGYATGHWLARLHKSWKATGTREKLARILSEASKAQTWR</sequence>
<reference evidence="1" key="1">
    <citation type="submission" date="2022-12" db="EMBL/GenBank/DDBJ databases">
        <title>Bacterial isolates from different developmental stages of Nematostella vectensis.</title>
        <authorList>
            <person name="Fraune S."/>
        </authorList>
    </citation>
    <scope>NUCLEOTIDE SEQUENCE</scope>
    <source>
        <strain evidence="1">G21632-S1</strain>
    </source>
</reference>